<reference evidence="3 4" key="1">
    <citation type="journal article" date="2008" name="Genome Biol.">
        <title>The complete genome, comparative and functional analysis of Stenotrophomonas maltophilia reveals an organism heavily shielded by drug resistance determinants.</title>
        <authorList>
            <person name="Crossman L.C."/>
            <person name="Gould V.C."/>
            <person name="Dow J.M."/>
            <person name="Vernikos G.S."/>
            <person name="Okazaki A."/>
            <person name="Sebaihia M."/>
            <person name="Saunders D."/>
            <person name="Arrowsmith C."/>
            <person name="Carver T."/>
            <person name="Peters N."/>
            <person name="Adlem E."/>
            <person name="Kerhornou A."/>
            <person name="Lord A."/>
            <person name="Murphy L."/>
            <person name="Seeger K."/>
            <person name="Squares R."/>
            <person name="Rutter S."/>
            <person name="Quail M.A."/>
            <person name="Rajandream M.A."/>
            <person name="Harris D."/>
            <person name="Churcher C."/>
            <person name="Bentley S.D."/>
            <person name="Parkhill J."/>
            <person name="Thomson N.R."/>
            <person name="Avison M.B."/>
        </authorList>
    </citation>
    <scope>NUCLEOTIDE SEQUENCE [LARGE SCALE GENOMIC DNA]</scope>
    <source>
        <strain evidence="3 4">K279a</strain>
    </source>
</reference>
<dbReference type="EMBL" id="AM743169">
    <property type="protein sequence ID" value="CAQ45356.1"/>
    <property type="molecule type" value="Genomic_DNA"/>
</dbReference>
<dbReference type="EnsemblBacteria" id="CAQ45356">
    <property type="protein sequence ID" value="CAQ45356"/>
    <property type="gene ID" value="Smlt1835"/>
</dbReference>
<name>B2FLY8_STRMK</name>
<dbReference type="AlphaFoldDB" id="B2FLY8"/>
<feature type="transmembrane region" description="Helical" evidence="2">
    <location>
        <begin position="51"/>
        <end position="70"/>
    </location>
</feature>
<proteinExistence type="predicted"/>
<keyword evidence="2" id="KW-0472">Membrane</keyword>
<feature type="compositionally biased region" description="Basic and acidic residues" evidence="1">
    <location>
        <begin position="1"/>
        <end position="11"/>
    </location>
</feature>
<keyword evidence="4" id="KW-1185">Reference proteome</keyword>
<evidence type="ECO:0000256" key="2">
    <source>
        <dbReference type="SAM" id="Phobius"/>
    </source>
</evidence>
<protein>
    <submittedName>
        <fullName evidence="3">Transmembrane protein</fullName>
    </submittedName>
</protein>
<accession>B2FLY8</accession>
<keyword evidence="2" id="KW-1133">Transmembrane helix</keyword>
<sequence>MAMSDDKRDTQRMLFGDPGPPGAGLSVAVVVLMVLATMAAAIGFMRLPDQMLGLGLIGISVFLAVGARICQARNQHQALYRLMSRQPPP</sequence>
<gene>
    <name evidence="3" type="ordered locus">Smlt1835</name>
</gene>
<feature type="region of interest" description="Disordered" evidence="1">
    <location>
        <begin position="1"/>
        <end position="22"/>
    </location>
</feature>
<evidence type="ECO:0000256" key="1">
    <source>
        <dbReference type="SAM" id="MobiDB-lite"/>
    </source>
</evidence>
<dbReference type="KEGG" id="sml:Smlt1835"/>
<keyword evidence="2 3" id="KW-0812">Transmembrane</keyword>
<organism evidence="3 4">
    <name type="scientific">Stenotrophomonas maltophilia (strain K279a)</name>
    <dbReference type="NCBI Taxonomy" id="522373"/>
    <lineage>
        <taxon>Bacteria</taxon>
        <taxon>Pseudomonadati</taxon>
        <taxon>Pseudomonadota</taxon>
        <taxon>Gammaproteobacteria</taxon>
        <taxon>Lysobacterales</taxon>
        <taxon>Lysobacteraceae</taxon>
        <taxon>Stenotrophomonas</taxon>
        <taxon>Stenotrophomonas maltophilia group</taxon>
    </lineage>
</organism>
<evidence type="ECO:0000313" key="4">
    <source>
        <dbReference type="Proteomes" id="UP000008840"/>
    </source>
</evidence>
<dbReference type="HOGENOM" id="CLU_2636321_0_0_6"/>
<dbReference type="Proteomes" id="UP000008840">
    <property type="component" value="Chromosome"/>
</dbReference>
<feature type="transmembrane region" description="Helical" evidence="2">
    <location>
        <begin position="21"/>
        <end position="45"/>
    </location>
</feature>
<evidence type="ECO:0000313" key="3">
    <source>
        <dbReference type="EMBL" id="CAQ45356.1"/>
    </source>
</evidence>